<evidence type="ECO:0000256" key="2">
    <source>
        <dbReference type="ARBA" id="ARBA00010892"/>
    </source>
</evidence>
<proteinExistence type="inferred from homology"/>
<feature type="transmembrane region" description="Helical" evidence="8">
    <location>
        <begin position="263"/>
        <end position="290"/>
    </location>
</feature>
<evidence type="ECO:0000256" key="4">
    <source>
        <dbReference type="ARBA" id="ARBA00022596"/>
    </source>
</evidence>
<evidence type="ECO:0000256" key="7">
    <source>
        <dbReference type="ARBA" id="ARBA00023136"/>
    </source>
</evidence>
<keyword evidence="7 8" id="KW-0472">Membrane</keyword>
<evidence type="ECO:0000313" key="9">
    <source>
        <dbReference type="EMBL" id="KAF0686692.1"/>
    </source>
</evidence>
<gene>
    <name evidence="10" type="primary">Aste57867_21534</name>
    <name evidence="9" type="ORF">As57867_021465</name>
    <name evidence="10" type="ORF">ASTE57867_21534</name>
</gene>
<feature type="transmembrane region" description="Helical" evidence="8">
    <location>
        <begin position="155"/>
        <end position="181"/>
    </location>
</feature>
<dbReference type="InterPro" id="IPR004688">
    <property type="entry name" value="Ni/Co_transpt"/>
</dbReference>
<evidence type="ECO:0000256" key="1">
    <source>
        <dbReference type="ARBA" id="ARBA00004127"/>
    </source>
</evidence>
<dbReference type="EMBL" id="VJMH01006979">
    <property type="protein sequence ID" value="KAF0686692.1"/>
    <property type="molecule type" value="Genomic_DNA"/>
</dbReference>
<evidence type="ECO:0000313" key="11">
    <source>
        <dbReference type="Proteomes" id="UP000332933"/>
    </source>
</evidence>
<keyword evidence="11" id="KW-1185">Reference proteome</keyword>
<evidence type="ECO:0000256" key="3">
    <source>
        <dbReference type="ARBA" id="ARBA00022448"/>
    </source>
</evidence>
<comment type="subcellular location">
    <subcellularLocation>
        <location evidence="8">Cell membrane</location>
        <topology evidence="8">Multi-pass membrane protein</topology>
    </subcellularLocation>
    <subcellularLocation>
        <location evidence="1">Endomembrane system</location>
        <topology evidence="1">Multi-pass membrane protein</topology>
    </subcellularLocation>
</comment>
<feature type="transmembrane region" description="Helical" evidence="8">
    <location>
        <begin position="351"/>
        <end position="371"/>
    </location>
</feature>
<organism evidence="10 11">
    <name type="scientific">Aphanomyces stellatus</name>
    <dbReference type="NCBI Taxonomy" id="120398"/>
    <lineage>
        <taxon>Eukaryota</taxon>
        <taxon>Sar</taxon>
        <taxon>Stramenopiles</taxon>
        <taxon>Oomycota</taxon>
        <taxon>Saprolegniomycetes</taxon>
        <taxon>Saprolegniales</taxon>
        <taxon>Verrucalvaceae</taxon>
        <taxon>Aphanomyces</taxon>
    </lineage>
</organism>
<dbReference type="Proteomes" id="UP000332933">
    <property type="component" value="Unassembled WGS sequence"/>
</dbReference>
<evidence type="ECO:0000256" key="8">
    <source>
        <dbReference type="RuleBase" id="RU362101"/>
    </source>
</evidence>
<feature type="transmembrane region" description="Helical" evidence="8">
    <location>
        <begin position="201"/>
        <end position="223"/>
    </location>
</feature>
<keyword evidence="6 8" id="KW-1133">Transmembrane helix</keyword>
<comment type="similarity">
    <text evidence="2 8">Belongs to the NiCoT transporter (TC 2.A.52) family.</text>
</comment>
<feature type="transmembrane region" description="Helical" evidence="8">
    <location>
        <begin position="120"/>
        <end position="143"/>
    </location>
</feature>
<evidence type="ECO:0000256" key="5">
    <source>
        <dbReference type="ARBA" id="ARBA00022692"/>
    </source>
</evidence>
<dbReference type="GO" id="GO:0012505">
    <property type="term" value="C:endomembrane system"/>
    <property type="evidence" value="ECO:0007669"/>
    <property type="project" value="UniProtKB-SubCell"/>
</dbReference>
<dbReference type="GO" id="GO:0015099">
    <property type="term" value="F:nickel cation transmembrane transporter activity"/>
    <property type="evidence" value="ECO:0007669"/>
    <property type="project" value="UniProtKB-UniRule"/>
</dbReference>
<dbReference type="PANTHER" id="PTHR31611:SF0">
    <property type="entry name" value="HIGH-AFFINITY NICKEL TRANSPORT PROTEIN NIC1"/>
    <property type="match status" value="1"/>
</dbReference>
<name>A0A485LHR0_9STRA</name>
<protein>
    <recommendedName>
        <fullName evidence="8">Nickel/cobalt efflux system</fullName>
    </recommendedName>
</protein>
<dbReference type="Pfam" id="PF03824">
    <property type="entry name" value="NicO"/>
    <property type="match status" value="1"/>
</dbReference>
<dbReference type="EMBL" id="CAADRA010007005">
    <property type="protein sequence ID" value="VFT98204.1"/>
    <property type="molecule type" value="Genomic_DNA"/>
</dbReference>
<feature type="transmembrane region" description="Helical" evidence="8">
    <location>
        <begin position="230"/>
        <end position="251"/>
    </location>
</feature>
<evidence type="ECO:0000256" key="6">
    <source>
        <dbReference type="ARBA" id="ARBA00022989"/>
    </source>
</evidence>
<keyword evidence="4" id="KW-0533">Nickel</keyword>
<keyword evidence="5 8" id="KW-0812">Transmembrane</keyword>
<reference evidence="10 11" key="1">
    <citation type="submission" date="2019-03" db="EMBL/GenBank/DDBJ databases">
        <authorList>
            <person name="Gaulin E."/>
            <person name="Dumas B."/>
        </authorList>
    </citation>
    <scope>NUCLEOTIDE SEQUENCE [LARGE SCALE GENOMIC DNA]</scope>
    <source>
        <strain evidence="10">CBS 568.67</strain>
    </source>
</reference>
<evidence type="ECO:0000313" key="10">
    <source>
        <dbReference type="EMBL" id="VFT98204.1"/>
    </source>
</evidence>
<dbReference type="OrthoDB" id="5197598at2759"/>
<dbReference type="NCBIfam" id="TIGR00802">
    <property type="entry name" value="nico"/>
    <property type="match status" value="1"/>
</dbReference>
<dbReference type="GO" id="GO:0005886">
    <property type="term" value="C:plasma membrane"/>
    <property type="evidence" value="ECO:0007669"/>
    <property type="project" value="UniProtKB-SubCell"/>
</dbReference>
<reference evidence="9" key="2">
    <citation type="submission" date="2019-06" db="EMBL/GenBank/DDBJ databases">
        <title>Genomics analysis of Aphanomyces spp. identifies a new class of oomycete effector associated with host adaptation.</title>
        <authorList>
            <person name="Gaulin E."/>
        </authorList>
    </citation>
    <scope>NUCLEOTIDE SEQUENCE</scope>
    <source>
        <strain evidence="9">CBS 578.67</strain>
    </source>
</reference>
<dbReference type="PANTHER" id="PTHR31611">
    <property type="entry name" value="HIGH-AFFINITY NICKEL TRANSPORT PROTEIN NIC1"/>
    <property type="match status" value="1"/>
</dbReference>
<dbReference type="AlphaFoldDB" id="A0A485LHR0"/>
<dbReference type="InterPro" id="IPR011541">
    <property type="entry name" value="Ni/Co_transpt_high_affinity"/>
</dbReference>
<accession>A0A485LHR0</accession>
<feature type="transmembrane region" description="Helical" evidence="8">
    <location>
        <begin position="55"/>
        <end position="79"/>
    </location>
</feature>
<feature type="transmembrane region" description="Helical" evidence="8">
    <location>
        <begin position="302"/>
        <end position="322"/>
    </location>
</feature>
<keyword evidence="3 8" id="KW-0813">Transport</keyword>
<sequence>MWLSQTQGQIMSVKSLAQQDVTALSSVLDDKPPPVKRTAMPRITEGTVRSAKVTVAMLVLVNITMWATTLAAGITYPVILSPALVAYTLGLRHAVDADHIAAIDNVTRSLLQRGQQPVTVGLFFSLGHSSVVILMSLLVVCSANFVHDHVDAGKVVGGVVGTCVSASFLFLIGLVNAVSFARLHATWSRARQAHVGTPDSAINMDAIYGGVFTACCPSLVGVVDTPWKMYPLGFLFGLGFDTASEVALLAISAMASQSGVPSLLVLVLPAMFTCGMSLVDTLDGILMLWAYGWAYVHPAKKLFYNMFLTGLSAFVALFVGLVESLGLVSSQLHWHGRFADVIGAINDNFEMMGYCIIALFVTSFGVSYAVYEKYFAITMEGSQATETATLLDDRGLSRAI</sequence>